<keyword evidence="3" id="KW-1185">Reference proteome</keyword>
<protein>
    <submittedName>
        <fullName evidence="2">Uncharacterized protein</fullName>
    </submittedName>
</protein>
<feature type="region of interest" description="Disordered" evidence="1">
    <location>
        <begin position="116"/>
        <end position="273"/>
    </location>
</feature>
<sequence length="273" mass="29658">MSTPTAARSRYLDSKVYSVRTLCKSGATDSATNLMWRKKSTTPAIASRTTPENYASEHEHETRFPQLAAGEIASDQGLRGWGQVGTETRTNQLKSDDGDGLDGSWRSCVSFHYGMEDETDDISPGGTSRQSGRDRTTVCSRRPGRPAALPASPTLRPQYERGPRHRERRRGRERQGRHGAPAHGARRQPRGHPRRPRGGEGGEGDRAAGDEKEHPSNGTRQGGPSATEGGQPPRPRRAGAAAPALAVGELQRRPGPNLLSQDKELETQGTESR</sequence>
<feature type="region of interest" description="Disordered" evidence="1">
    <location>
        <begin position="81"/>
        <end position="101"/>
    </location>
</feature>
<feature type="region of interest" description="Disordered" evidence="1">
    <location>
        <begin position="38"/>
        <end position="62"/>
    </location>
</feature>
<gene>
    <name evidence="2" type="ORF">THAOC_21372</name>
</gene>
<evidence type="ECO:0000313" key="2">
    <source>
        <dbReference type="EMBL" id="EJK58495.1"/>
    </source>
</evidence>
<proteinExistence type="predicted"/>
<organism evidence="2 3">
    <name type="scientific">Thalassiosira oceanica</name>
    <name type="common">Marine diatom</name>
    <dbReference type="NCBI Taxonomy" id="159749"/>
    <lineage>
        <taxon>Eukaryota</taxon>
        <taxon>Sar</taxon>
        <taxon>Stramenopiles</taxon>
        <taxon>Ochrophyta</taxon>
        <taxon>Bacillariophyta</taxon>
        <taxon>Coscinodiscophyceae</taxon>
        <taxon>Thalassiosirophycidae</taxon>
        <taxon>Thalassiosirales</taxon>
        <taxon>Thalassiosiraceae</taxon>
        <taxon>Thalassiosira</taxon>
    </lineage>
</organism>
<name>K0RZI9_THAOC</name>
<dbReference type="AlphaFoldDB" id="K0RZI9"/>
<dbReference type="Proteomes" id="UP000266841">
    <property type="component" value="Unassembled WGS sequence"/>
</dbReference>
<dbReference type="EMBL" id="AGNL01025062">
    <property type="protein sequence ID" value="EJK58495.1"/>
    <property type="molecule type" value="Genomic_DNA"/>
</dbReference>
<evidence type="ECO:0000256" key="1">
    <source>
        <dbReference type="SAM" id="MobiDB-lite"/>
    </source>
</evidence>
<feature type="compositionally biased region" description="Polar residues" evidence="1">
    <location>
        <begin position="41"/>
        <end position="53"/>
    </location>
</feature>
<comment type="caution">
    <text evidence="2">The sequence shown here is derived from an EMBL/GenBank/DDBJ whole genome shotgun (WGS) entry which is preliminary data.</text>
</comment>
<feature type="compositionally biased region" description="Basic residues" evidence="1">
    <location>
        <begin position="184"/>
        <end position="196"/>
    </location>
</feature>
<feature type="compositionally biased region" description="Basic and acidic residues" evidence="1">
    <location>
        <begin position="197"/>
        <end position="215"/>
    </location>
</feature>
<reference evidence="2 3" key="1">
    <citation type="journal article" date="2012" name="Genome Biol.">
        <title>Genome and low-iron response of an oceanic diatom adapted to chronic iron limitation.</title>
        <authorList>
            <person name="Lommer M."/>
            <person name="Specht M."/>
            <person name="Roy A.S."/>
            <person name="Kraemer L."/>
            <person name="Andreson R."/>
            <person name="Gutowska M.A."/>
            <person name="Wolf J."/>
            <person name="Bergner S.V."/>
            <person name="Schilhabel M.B."/>
            <person name="Klostermeier U.C."/>
            <person name="Beiko R.G."/>
            <person name="Rosenstiel P."/>
            <person name="Hippler M."/>
            <person name="Laroche J."/>
        </authorList>
    </citation>
    <scope>NUCLEOTIDE SEQUENCE [LARGE SCALE GENOMIC DNA]</scope>
    <source>
        <strain evidence="2 3">CCMP1005</strain>
    </source>
</reference>
<feature type="compositionally biased region" description="Basic and acidic residues" evidence="1">
    <location>
        <begin position="261"/>
        <end position="273"/>
    </location>
</feature>
<evidence type="ECO:0000313" key="3">
    <source>
        <dbReference type="Proteomes" id="UP000266841"/>
    </source>
</evidence>
<accession>K0RZI9</accession>
<feature type="compositionally biased region" description="Basic residues" evidence="1">
    <location>
        <begin position="163"/>
        <end position="177"/>
    </location>
</feature>